<dbReference type="Gene3D" id="3.40.50.410">
    <property type="entry name" value="von Willebrand factor, type A domain"/>
    <property type="match status" value="1"/>
</dbReference>
<dbReference type="Pfam" id="PF07584">
    <property type="entry name" value="BatA"/>
    <property type="match status" value="1"/>
</dbReference>
<dbReference type="RefSeq" id="WP_107011451.1">
    <property type="nucleotide sequence ID" value="NZ_CP028136.1"/>
</dbReference>
<evidence type="ECO:0000256" key="2">
    <source>
        <dbReference type="ARBA" id="ARBA00022692"/>
    </source>
</evidence>
<evidence type="ECO:0000313" key="8">
    <source>
        <dbReference type="Proteomes" id="UP000241507"/>
    </source>
</evidence>
<dbReference type="PANTHER" id="PTHR22550:SF5">
    <property type="entry name" value="LEUCINE ZIPPER PROTEIN 4"/>
    <property type="match status" value="1"/>
</dbReference>
<dbReference type="SMART" id="SM00327">
    <property type="entry name" value="VWA"/>
    <property type="match status" value="1"/>
</dbReference>
<keyword evidence="4 5" id="KW-0472">Membrane</keyword>
<sequence>MFVLEEKIWFWLLLAIPVVILLYLFYKIWQKRARRRFANNTMLKELAPNRSRSKPLFKLILILLAIASLVIALVNPKMGTRLKTVKREGVDIVFAIDVSKSMDAEDIAPSRLEKAKQLVSQIINNLGSDRIGIIAYAGGAVPQLPITTDYSAAKMFLQSLNTDMISSQGTAIRDAIDLATTYYDDDQQTNRVLFIISDGEDHEGNIENISEEAAKKGIRIFTIGVGTEKGGPIPIKQNGVVQTYKKDNQGETVITKLHPETLKEIAENANGAYIDGTVTNKVVENVQDQLQNIQKTEFEAKQFADYESHFQWFLGLSLALLFLDIFILQRSTAWIKRLNLFNERRKKGSKNEEEK</sequence>
<evidence type="ECO:0000256" key="1">
    <source>
        <dbReference type="ARBA" id="ARBA00022475"/>
    </source>
</evidence>
<proteinExistence type="predicted"/>
<evidence type="ECO:0000256" key="5">
    <source>
        <dbReference type="SAM" id="Phobius"/>
    </source>
</evidence>
<dbReference type="EMBL" id="CP028136">
    <property type="protein sequence ID" value="AVR44673.1"/>
    <property type="molecule type" value="Genomic_DNA"/>
</dbReference>
<dbReference type="PANTHER" id="PTHR22550">
    <property type="entry name" value="SPORE GERMINATION PROTEIN"/>
    <property type="match status" value="1"/>
</dbReference>
<organism evidence="7 8">
    <name type="scientific">Christiangramia fulva</name>
    <dbReference type="NCBI Taxonomy" id="2126553"/>
    <lineage>
        <taxon>Bacteria</taxon>
        <taxon>Pseudomonadati</taxon>
        <taxon>Bacteroidota</taxon>
        <taxon>Flavobacteriia</taxon>
        <taxon>Flavobacteriales</taxon>
        <taxon>Flavobacteriaceae</taxon>
        <taxon>Christiangramia</taxon>
    </lineage>
</organism>
<dbReference type="InterPro" id="IPR050768">
    <property type="entry name" value="UPF0353/GerABKA_families"/>
</dbReference>
<reference evidence="8" key="1">
    <citation type="submission" date="2018-03" db="EMBL/GenBank/DDBJ databases">
        <title>Gramella fulva sp. nov., isolated from a dry surface of tidal flat.</title>
        <authorList>
            <person name="Hwang S.H."/>
            <person name="Hwang W.M."/>
            <person name="Kang K."/>
            <person name="Ahn T.-Y."/>
        </authorList>
    </citation>
    <scope>NUCLEOTIDE SEQUENCE [LARGE SCALE GENOMIC DNA]</scope>
    <source>
        <strain evidence="8">SH35</strain>
    </source>
</reference>
<dbReference type="InterPro" id="IPR024163">
    <property type="entry name" value="Aerotolerance_reg_N"/>
</dbReference>
<protein>
    <submittedName>
        <fullName evidence="7">BatB protein</fullName>
    </submittedName>
</protein>
<feature type="transmembrane region" description="Helical" evidence="5">
    <location>
        <begin position="56"/>
        <end position="74"/>
    </location>
</feature>
<dbReference type="InterPro" id="IPR002035">
    <property type="entry name" value="VWF_A"/>
</dbReference>
<keyword evidence="3 5" id="KW-1133">Transmembrane helix</keyword>
<dbReference type="OrthoDB" id="6206554at2"/>
<feature type="domain" description="VWFA" evidence="6">
    <location>
        <begin position="91"/>
        <end position="293"/>
    </location>
</feature>
<dbReference type="SUPFAM" id="SSF53300">
    <property type="entry name" value="vWA-like"/>
    <property type="match status" value="1"/>
</dbReference>
<dbReference type="AlphaFoldDB" id="A0A2R3Z322"/>
<dbReference type="KEGG" id="grs:C7S20_05010"/>
<keyword evidence="2 5" id="KW-0812">Transmembrane</keyword>
<keyword evidence="1" id="KW-1003">Cell membrane</keyword>
<dbReference type="Pfam" id="PF00092">
    <property type="entry name" value="VWA"/>
    <property type="match status" value="1"/>
</dbReference>
<evidence type="ECO:0000256" key="3">
    <source>
        <dbReference type="ARBA" id="ARBA00022989"/>
    </source>
</evidence>
<evidence type="ECO:0000313" key="7">
    <source>
        <dbReference type="EMBL" id="AVR44673.1"/>
    </source>
</evidence>
<feature type="transmembrane region" description="Helical" evidence="5">
    <location>
        <begin position="6"/>
        <end position="26"/>
    </location>
</feature>
<dbReference type="PROSITE" id="PS50234">
    <property type="entry name" value="VWFA"/>
    <property type="match status" value="1"/>
</dbReference>
<dbReference type="Proteomes" id="UP000241507">
    <property type="component" value="Chromosome"/>
</dbReference>
<keyword evidence="8" id="KW-1185">Reference proteome</keyword>
<accession>A0A2R3Z322</accession>
<dbReference type="InterPro" id="IPR036465">
    <property type="entry name" value="vWFA_dom_sf"/>
</dbReference>
<gene>
    <name evidence="7" type="ORF">C7S20_05010</name>
</gene>
<evidence type="ECO:0000259" key="6">
    <source>
        <dbReference type="PROSITE" id="PS50234"/>
    </source>
</evidence>
<name>A0A2R3Z322_9FLAO</name>
<evidence type="ECO:0000256" key="4">
    <source>
        <dbReference type="ARBA" id="ARBA00023136"/>
    </source>
</evidence>